<dbReference type="AlphaFoldDB" id="A0A2T8HJ21"/>
<comment type="similarity">
    <text evidence="2">Belongs to the SusD family.</text>
</comment>
<evidence type="ECO:0000256" key="2">
    <source>
        <dbReference type="ARBA" id="ARBA00006275"/>
    </source>
</evidence>
<accession>A0A2T8HJ21</accession>
<evidence type="ECO:0000313" key="8">
    <source>
        <dbReference type="EMBL" id="PVH25448.1"/>
    </source>
</evidence>
<keyword evidence="3" id="KW-0732">Signal</keyword>
<feature type="domain" description="RagB/SusD" evidence="6">
    <location>
        <begin position="364"/>
        <end position="594"/>
    </location>
</feature>
<evidence type="ECO:0000256" key="5">
    <source>
        <dbReference type="ARBA" id="ARBA00023237"/>
    </source>
</evidence>
<dbReference type="InterPro" id="IPR033985">
    <property type="entry name" value="SusD-like_N"/>
</dbReference>
<protein>
    <submittedName>
        <fullName evidence="8">RagB/SusD family nutrient uptake outer membrane protein</fullName>
    </submittedName>
</protein>
<dbReference type="EMBL" id="QDKG01000003">
    <property type="protein sequence ID" value="PVH25448.1"/>
    <property type="molecule type" value="Genomic_DNA"/>
</dbReference>
<name>A0A2T8HJ21_9SPHI</name>
<comment type="caution">
    <text evidence="8">The sequence shown here is derived from an EMBL/GenBank/DDBJ whole genome shotgun (WGS) entry which is preliminary data.</text>
</comment>
<dbReference type="Proteomes" id="UP000245627">
    <property type="component" value="Unassembled WGS sequence"/>
</dbReference>
<dbReference type="Pfam" id="PF07980">
    <property type="entry name" value="SusD_RagB"/>
    <property type="match status" value="1"/>
</dbReference>
<evidence type="ECO:0000256" key="3">
    <source>
        <dbReference type="ARBA" id="ARBA00022729"/>
    </source>
</evidence>
<reference evidence="8 9" key="1">
    <citation type="submission" date="2018-04" db="EMBL/GenBank/DDBJ databases">
        <title>Sphingobacterium cortibacter sp. nov.</title>
        <authorList>
            <person name="Li Y."/>
        </authorList>
    </citation>
    <scope>NUCLEOTIDE SEQUENCE [LARGE SCALE GENOMIC DNA]</scope>
    <source>
        <strain evidence="8 9">2c-3</strain>
    </source>
</reference>
<proteinExistence type="inferred from homology"/>
<evidence type="ECO:0000259" key="6">
    <source>
        <dbReference type="Pfam" id="PF07980"/>
    </source>
</evidence>
<sequence>MNTFSKYTIYAILLLAASTQGCKRSFLEPKPLSIYTPDETFQSSAALWATLVACERNARIEFMGDGAPIVTEMIYSDIAVSGSTDKPGPAIDLNQAITPDGDLDNIEYENRIEWYWKEGYRGIRYANTAIHYIDAPQDYTNEGERNHLLGAAYFHRALRYYRLVHQFGDVPAVFFMATEPKLDFYSTKREVILEQLKEDLEFAQEWVPDNVNKGQVTKGAVSHLLTKVNLALGYFDDAIASANNVINGGTYSLMTSRFGTTANDASRNVIWDLHRPENKSLANNREALFLVIDRINLDGNQSGGVQSMRNGLPFWSNAGIVTPAGNRAMSDIHTIELPQVLQYGRGIGRVRPTWYSQHTLWTDDTDLRHAPGNWMRMEDLVYNSPNLKGSDPSYGQPLQKRNANGGLLTTDTIRFWFDWPHYKLFVEDPQRVQPAGGNSDWYVFRLAETLLLRAEAYVWKGDLASAAADINAVRTRAKAQPITTAEVNIGTVLDERARELYYEEPRKTEVTRVAYIFAKTGAASEEGKTYSVANFSENNYFYDRVMAKSDFYNKGVRTNFGINYRMSPYHVLWPVPISAINGNPQGNINQNIGYVGAESNVEPLDYVIDQIGEGD</sequence>
<dbReference type="Pfam" id="PF14322">
    <property type="entry name" value="SusD-like_3"/>
    <property type="match status" value="1"/>
</dbReference>
<comment type="subcellular location">
    <subcellularLocation>
        <location evidence="1">Cell outer membrane</location>
    </subcellularLocation>
</comment>
<organism evidence="8 9">
    <name type="scientific">Sphingobacterium corticibacter</name>
    <dbReference type="NCBI Taxonomy" id="2171749"/>
    <lineage>
        <taxon>Bacteria</taxon>
        <taxon>Pseudomonadati</taxon>
        <taxon>Bacteroidota</taxon>
        <taxon>Sphingobacteriia</taxon>
        <taxon>Sphingobacteriales</taxon>
        <taxon>Sphingobacteriaceae</taxon>
        <taxon>Sphingobacterium</taxon>
    </lineage>
</organism>
<evidence type="ECO:0000256" key="4">
    <source>
        <dbReference type="ARBA" id="ARBA00023136"/>
    </source>
</evidence>
<keyword evidence="4" id="KW-0472">Membrane</keyword>
<dbReference type="SUPFAM" id="SSF48452">
    <property type="entry name" value="TPR-like"/>
    <property type="match status" value="1"/>
</dbReference>
<dbReference type="OrthoDB" id="5694214at2"/>
<dbReference type="RefSeq" id="WP_116776032.1">
    <property type="nucleotide sequence ID" value="NZ_QDKG01000003.1"/>
</dbReference>
<evidence type="ECO:0000256" key="1">
    <source>
        <dbReference type="ARBA" id="ARBA00004442"/>
    </source>
</evidence>
<evidence type="ECO:0000313" key="9">
    <source>
        <dbReference type="Proteomes" id="UP000245627"/>
    </source>
</evidence>
<keyword evidence="9" id="KW-1185">Reference proteome</keyword>
<dbReference type="Gene3D" id="1.25.40.390">
    <property type="match status" value="1"/>
</dbReference>
<feature type="domain" description="SusD-like N-terminal" evidence="7">
    <location>
        <begin position="107"/>
        <end position="230"/>
    </location>
</feature>
<dbReference type="PROSITE" id="PS51257">
    <property type="entry name" value="PROKAR_LIPOPROTEIN"/>
    <property type="match status" value="1"/>
</dbReference>
<dbReference type="InterPro" id="IPR011990">
    <property type="entry name" value="TPR-like_helical_dom_sf"/>
</dbReference>
<evidence type="ECO:0000259" key="7">
    <source>
        <dbReference type="Pfam" id="PF14322"/>
    </source>
</evidence>
<dbReference type="InterPro" id="IPR012944">
    <property type="entry name" value="SusD_RagB_dom"/>
</dbReference>
<keyword evidence="5" id="KW-0998">Cell outer membrane</keyword>
<dbReference type="GO" id="GO:0009279">
    <property type="term" value="C:cell outer membrane"/>
    <property type="evidence" value="ECO:0007669"/>
    <property type="project" value="UniProtKB-SubCell"/>
</dbReference>
<gene>
    <name evidence="8" type="ORF">DC487_11090</name>
</gene>